<keyword evidence="1" id="KW-0812">Transmembrane</keyword>
<sequence length="185" mass="19791">MILSSVVLEQVRNEATAAGQTLSEQEIAANFSADRQDTRWVLRVRNSDPQTAQKFVQIWSQDAIAALSDLRKNAVTSVVVQSSLNSLVNCLQDKVVADASSALCPEKDLTEIKKEIDAIANAPKLQEVWNSLALSHTSFELSGEASVPTSPVLYGRNISVLAGALIGLLLGVGLVNSALFNKKTG</sequence>
<dbReference type="AlphaFoldDB" id="A0A644ZX92"/>
<proteinExistence type="predicted"/>
<feature type="transmembrane region" description="Helical" evidence="1">
    <location>
        <begin position="158"/>
        <end position="180"/>
    </location>
</feature>
<accession>A0A644ZX92</accession>
<evidence type="ECO:0000256" key="1">
    <source>
        <dbReference type="SAM" id="Phobius"/>
    </source>
</evidence>
<reference evidence="2" key="1">
    <citation type="submission" date="2019-08" db="EMBL/GenBank/DDBJ databases">
        <authorList>
            <person name="Kucharzyk K."/>
            <person name="Murdoch R.W."/>
            <person name="Higgins S."/>
            <person name="Loffler F."/>
        </authorList>
    </citation>
    <scope>NUCLEOTIDE SEQUENCE</scope>
</reference>
<gene>
    <name evidence="2" type="ORF">SDC9_92054</name>
</gene>
<evidence type="ECO:0008006" key="3">
    <source>
        <dbReference type="Google" id="ProtNLM"/>
    </source>
</evidence>
<protein>
    <recommendedName>
        <fullName evidence="3">Polysaccharide chain length determinant N-terminal domain-containing protein</fullName>
    </recommendedName>
</protein>
<dbReference type="EMBL" id="VSSQ01010848">
    <property type="protein sequence ID" value="MPM45367.1"/>
    <property type="molecule type" value="Genomic_DNA"/>
</dbReference>
<evidence type="ECO:0000313" key="2">
    <source>
        <dbReference type="EMBL" id="MPM45367.1"/>
    </source>
</evidence>
<organism evidence="2">
    <name type="scientific">bioreactor metagenome</name>
    <dbReference type="NCBI Taxonomy" id="1076179"/>
    <lineage>
        <taxon>unclassified sequences</taxon>
        <taxon>metagenomes</taxon>
        <taxon>ecological metagenomes</taxon>
    </lineage>
</organism>
<keyword evidence="1" id="KW-0472">Membrane</keyword>
<comment type="caution">
    <text evidence="2">The sequence shown here is derived from an EMBL/GenBank/DDBJ whole genome shotgun (WGS) entry which is preliminary data.</text>
</comment>
<name>A0A644ZX92_9ZZZZ</name>
<keyword evidence="1" id="KW-1133">Transmembrane helix</keyword>